<protein>
    <submittedName>
        <fullName evidence="4">Sulfatase</fullName>
    </submittedName>
</protein>
<gene>
    <name evidence="4" type="ORF">AAEO60_01220</name>
</gene>
<dbReference type="Gene3D" id="3.40.720.10">
    <property type="entry name" value="Alkaline Phosphatase, subunit A"/>
    <property type="match status" value="1"/>
</dbReference>
<feature type="domain" description="Sulfatase N-terminal" evidence="3">
    <location>
        <begin position="47"/>
        <end position="349"/>
    </location>
</feature>
<dbReference type="InterPro" id="IPR050738">
    <property type="entry name" value="Sulfatase"/>
</dbReference>
<accession>A0ABU9IA55</accession>
<dbReference type="Pfam" id="PF00884">
    <property type="entry name" value="Sulfatase"/>
    <property type="match status" value="1"/>
</dbReference>
<evidence type="ECO:0000256" key="1">
    <source>
        <dbReference type="ARBA" id="ARBA00008779"/>
    </source>
</evidence>
<keyword evidence="2" id="KW-0378">Hydrolase</keyword>
<evidence type="ECO:0000313" key="5">
    <source>
        <dbReference type="Proteomes" id="UP001497045"/>
    </source>
</evidence>
<comment type="similarity">
    <text evidence="1">Belongs to the sulfatase family.</text>
</comment>
<comment type="caution">
    <text evidence="4">The sequence shown here is derived from an EMBL/GenBank/DDBJ whole genome shotgun (WGS) entry which is preliminary data.</text>
</comment>
<evidence type="ECO:0000313" key="4">
    <source>
        <dbReference type="EMBL" id="MEL1249285.1"/>
    </source>
</evidence>
<dbReference type="InterPro" id="IPR017850">
    <property type="entry name" value="Alkaline_phosphatase_core_sf"/>
</dbReference>
<proteinExistence type="inferred from homology"/>
<dbReference type="CDD" id="cd16027">
    <property type="entry name" value="SGSH"/>
    <property type="match status" value="1"/>
</dbReference>
<keyword evidence="5" id="KW-1185">Reference proteome</keyword>
<evidence type="ECO:0000259" key="3">
    <source>
        <dbReference type="Pfam" id="PF00884"/>
    </source>
</evidence>
<organism evidence="4 5">
    <name type="scientific">Aurantiacibacter gilvus</name>
    <dbReference type="NCBI Taxonomy" id="3139141"/>
    <lineage>
        <taxon>Bacteria</taxon>
        <taxon>Pseudomonadati</taxon>
        <taxon>Pseudomonadota</taxon>
        <taxon>Alphaproteobacteria</taxon>
        <taxon>Sphingomonadales</taxon>
        <taxon>Erythrobacteraceae</taxon>
        <taxon>Aurantiacibacter</taxon>
    </lineage>
</organism>
<dbReference type="RefSeq" id="WP_341671817.1">
    <property type="nucleotide sequence ID" value="NZ_JBBYHV010000001.1"/>
</dbReference>
<dbReference type="InterPro" id="IPR000917">
    <property type="entry name" value="Sulfatase_N"/>
</dbReference>
<reference evidence="4 5" key="1">
    <citation type="submission" date="2024-04" db="EMBL/GenBank/DDBJ databases">
        <title>Aurantiacibacter sp. DGU6 16S ribosomal RNA gene Genome sequencing and assembly.</title>
        <authorList>
            <person name="Park S."/>
        </authorList>
    </citation>
    <scope>NUCLEOTIDE SEQUENCE [LARGE SCALE GENOMIC DNA]</scope>
    <source>
        <strain evidence="4 5">DGU6</strain>
    </source>
</reference>
<dbReference type="PANTHER" id="PTHR42693:SF53">
    <property type="entry name" value="ENDO-4-O-SULFATASE"/>
    <property type="match status" value="1"/>
</dbReference>
<name>A0ABU9IA55_9SPHN</name>
<dbReference type="PANTHER" id="PTHR42693">
    <property type="entry name" value="ARYLSULFATASE FAMILY MEMBER"/>
    <property type="match status" value="1"/>
</dbReference>
<sequence>MATNQSPPPWLFQEEQMAFVRFAITAILLSALAASPAIAGDDEPARPNFLLIVFEDMSPHIGAYGDPVAQTPVLDAFASQAVLFEAAFTTAGVCAPSRAALAMGVPQQMIGAQQMRVSSGVLLEDGARLPYTAVPPAYVKAYPELLRRAGYYTTNNGKTDYQLDFSFHGGPFTIWDDSDAAHPWRGRAEGQPFFAMVNIMETHESWTFPLDLQPDAHPMAARLGAQLREALTGRPPVHDPDDVEVPPFLPDTPLVRAELAQMLDNIHYYERTVAQLLAELEQDGLAENTIVIVTTDHGDGIPRAKRSLYDSGLHVPLMVRWPDGRGAGTRDGQLVSFVDVAPTILQLAGEEVPDWMAGRVFLGPAAGLERGYVYAAMDRHDSQPDFARAVRDHRWKYIRNFERGRPFFRHLAFRDMQRSMQELWRLNDAGQLPPRIAQYFYSPRPEEELFDTWADPHEMTNLAQDQRYARVLQRMRAALARYQDRFVDQSTDGELAMVQRMWPQMEQPLTLPPEVTRLESGLFELESPTSGASIGYRVDGGGWQLYVDPVVLGTGQVLEAKAVRYGFAESSVTQVVGE</sequence>
<dbReference type="Proteomes" id="UP001497045">
    <property type="component" value="Unassembled WGS sequence"/>
</dbReference>
<dbReference type="SUPFAM" id="SSF53649">
    <property type="entry name" value="Alkaline phosphatase-like"/>
    <property type="match status" value="1"/>
</dbReference>
<evidence type="ECO:0000256" key="2">
    <source>
        <dbReference type="ARBA" id="ARBA00022801"/>
    </source>
</evidence>
<dbReference type="EMBL" id="JBBYHV010000001">
    <property type="protein sequence ID" value="MEL1249285.1"/>
    <property type="molecule type" value="Genomic_DNA"/>
</dbReference>